<dbReference type="Proteomes" id="UP000640333">
    <property type="component" value="Unassembled WGS sequence"/>
</dbReference>
<keyword evidence="1" id="KW-0812">Transmembrane</keyword>
<accession>A0A8J7FSM1</accession>
<dbReference type="AlphaFoldDB" id="A0A8J7FSM1"/>
<keyword evidence="1" id="KW-0472">Membrane</keyword>
<feature type="transmembrane region" description="Helical" evidence="1">
    <location>
        <begin position="58"/>
        <end position="80"/>
    </location>
</feature>
<feature type="transmembrane region" description="Helical" evidence="1">
    <location>
        <begin position="7"/>
        <end position="29"/>
    </location>
</feature>
<evidence type="ECO:0000256" key="1">
    <source>
        <dbReference type="SAM" id="Phobius"/>
    </source>
</evidence>
<proteinExistence type="predicted"/>
<sequence>MRSLMRFFFQGLLILLPVMLTIYLVYLIFTALNETVFSAIGSLLTLFFPALEPGLSATLAGTAVTLIVITATGLLGSLYLGRYLMGYVDRFLERIPLIKLLYNALKDLFNAFLGDAKSFDKPVLVYLSEDKRIKAMGFMTRESMESFGLEDEVAVYLPQSYNFAGNLIIVPKTQVERLDVAASQVTAFVVSGGVSTDRQNSN</sequence>
<dbReference type="Pfam" id="PF04367">
    <property type="entry name" value="DUF502"/>
    <property type="match status" value="1"/>
</dbReference>
<reference evidence="2" key="1">
    <citation type="submission" date="2020-10" db="EMBL/GenBank/DDBJ databases">
        <title>Bacterium isolated from coastal waters sediment.</title>
        <authorList>
            <person name="Chen R.-J."/>
            <person name="Lu D.-C."/>
            <person name="Zhu K.-L."/>
            <person name="Du Z.-J."/>
        </authorList>
    </citation>
    <scope>NUCLEOTIDE SEQUENCE</scope>
    <source>
        <strain evidence="2">N1Y112</strain>
    </source>
</reference>
<dbReference type="InterPro" id="IPR007462">
    <property type="entry name" value="COV1-like"/>
</dbReference>
<evidence type="ECO:0000313" key="2">
    <source>
        <dbReference type="EMBL" id="MBE9399087.1"/>
    </source>
</evidence>
<keyword evidence="3" id="KW-1185">Reference proteome</keyword>
<evidence type="ECO:0000313" key="3">
    <source>
        <dbReference type="Proteomes" id="UP000640333"/>
    </source>
</evidence>
<protein>
    <submittedName>
        <fullName evidence="2">DUF502 domain-containing protein</fullName>
    </submittedName>
</protein>
<organism evidence="2 3">
    <name type="scientific">Pontibacterium sinense</name>
    <dbReference type="NCBI Taxonomy" id="2781979"/>
    <lineage>
        <taxon>Bacteria</taxon>
        <taxon>Pseudomonadati</taxon>
        <taxon>Pseudomonadota</taxon>
        <taxon>Gammaproteobacteria</taxon>
        <taxon>Oceanospirillales</taxon>
        <taxon>Oceanospirillaceae</taxon>
        <taxon>Pontibacterium</taxon>
    </lineage>
</organism>
<comment type="caution">
    <text evidence="2">The sequence shown here is derived from an EMBL/GenBank/DDBJ whole genome shotgun (WGS) entry which is preliminary data.</text>
</comment>
<keyword evidence="1" id="KW-1133">Transmembrane helix</keyword>
<dbReference type="PANTHER" id="PTHR31876">
    <property type="entry name" value="COV-LIKE PROTEIN 1"/>
    <property type="match status" value="1"/>
</dbReference>
<gene>
    <name evidence="2" type="ORF">IOQ59_17645</name>
</gene>
<dbReference type="EMBL" id="JADEYS010000022">
    <property type="protein sequence ID" value="MBE9399087.1"/>
    <property type="molecule type" value="Genomic_DNA"/>
</dbReference>
<dbReference type="PANTHER" id="PTHR31876:SF26">
    <property type="entry name" value="PROTEIN LIKE COV 2"/>
    <property type="match status" value="1"/>
</dbReference>
<name>A0A8J7FSM1_9GAMM</name>
<dbReference type="RefSeq" id="WP_193954783.1">
    <property type="nucleotide sequence ID" value="NZ_JADEYS010000022.1"/>
</dbReference>